<dbReference type="InterPro" id="IPR013525">
    <property type="entry name" value="ABC2_TM"/>
</dbReference>
<evidence type="ECO:0000256" key="3">
    <source>
        <dbReference type="ARBA" id="ARBA00022989"/>
    </source>
</evidence>
<feature type="transmembrane region" description="Helical" evidence="5">
    <location>
        <begin position="52"/>
        <end position="70"/>
    </location>
</feature>
<feature type="transmembrane region" description="Helical" evidence="5">
    <location>
        <begin position="174"/>
        <end position="197"/>
    </location>
</feature>
<dbReference type="Proteomes" id="UP000534783">
    <property type="component" value="Unassembled WGS sequence"/>
</dbReference>
<comment type="similarity">
    <text evidence="5">Belongs to the ABC-2 integral membrane protein family.</text>
</comment>
<reference evidence="7 8" key="1">
    <citation type="journal article" date="2020" name="Nature">
        <title>Bacterial chemolithoautotrophy via manganese oxidation.</title>
        <authorList>
            <person name="Yu H."/>
            <person name="Leadbetter J.R."/>
        </authorList>
    </citation>
    <scope>NUCLEOTIDE SEQUENCE [LARGE SCALE GENOMIC DNA]</scope>
    <source>
        <strain evidence="7 8">Mn-1</strain>
    </source>
</reference>
<dbReference type="GO" id="GO:0140359">
    <property type="term" value="F:ABC-type transporter activity"/>
    <property type="evidence" value="ECO:0007669"/>
    <property type="project" value="InterPro"/>
</dbReference>
<evidence type="ECO:0000256" key="1">
    <source>
        <dbReference type="ARBA" id="ARBA00004141"/>
    </source>
</evidence>
<organism evidence="7 8">
    <name type="scientific">Candidatus Manganitrophus noduliformans</name>
    <dbReference type="NCBI Taxonomy" id="2606439"/>
    <lineage>
        <taxon>Bacteria</taxon>
        <taxon>Pseudomonadati</taxon>
        <taxon>Nitrospirota</taxon>
        <taxon>Nitrospiria</taxon>
        <taxon>Candidatus Troglogloeales</taxon>
        <taxon>Candidatus Manganitrophaceae</taxon>
        <taxon>Candidatus Manganitrophus</taxon>
    </lineage>
</organism>
<dbReference type="AlphaFoldDB" id="A0A7X6I9D9"/>
<feature type="transmembrane region" description="Helical" evidence="5">
    <location>
        <begin position="102"/>
        <end position="128"/>
    </location>
</feature>
<evidence type="ECO:0000313" key="8">
    <source>
        <dbReference type="Proteomes" id="UP000534783"/>
    </source>
</evidence>
<keyword evidence="8" id="KW-1185">Reference proteome</keyword>
<sequence>MKLHRVAAIIQRHLYLYQRSLPRMTEVFFWPLIDLLLWGFVTLYLQRFQENLPKFVAFFLGALILWDILYRAQQGISVSFLEEVWSKNLLNLFVTPMRASEFLAALMSISVLKLLTAGTASVLLAWFLYSFNLFVLGISLIPFVLNLMVMGWSIGIVTMAAILRYGQEAEVMAWGLAFLVQPISAVFYPVSVMPGWVQPIAWMMPSSHVFEGMRAVVETGAFPVEALVKAVILNLLYLFLALSFFYRNLRIVKEKGLLLRSGTE</sequence>
<dbReference type="PANTHER" id="PTHR43027:SF1">
    <property type="entry name" value="DOXORUBICIN RESISTANCE ABC TRANSPORTER PERMEASE PROTEIN DRRC-RELATED"/>
    <property type="match status" value="1"/>
</dbReference>
<protein>
    <recommendedName>
        <fullName evidence="5">Transport permease protein</fullName>
    </recommendedName>
</protein>
<keyword evidence="5" id="KW-1003">Cell membrane</keyword>
<dbReference type="PANTHER" id="PTHR43027">
    <property type="entry name" value="DOXORUBICIN RESISTANCE ABC TRANSPORTER PERMEASE PROTEIN DRRC-RELATED"/>
    <property type="match status" value="1"/>
</dbReference>
<feature type="transmembrane region" description="Helical" evidence="5">
    <location>
        <begin position="134"/>
        <end position="162"/>
    </location>
</feature>
<keyword evidence="4 5" id="KW-0472">Membrane</keyword>
<dbReference type="Pfam" id="PF01061">
    <property type="entry name" value="ABC2_membrane"/>
    <property type="match status" value="1"/>
</dbReference>
<evidence type="ECO:0000256" key="5">
    <source>
        <dbReference type="RuleBase" id="RU361157"/>
    </source>
</evidence>
<feature type="transmembrane region" description="Helical" evidence="5">
    <location>
        <begin position="27"/>
        <end position="46"/>
    </location>
</feature>
<keyword evidence="5" id="KW-0813">Transport</keyword>
<evidence type="ECO:0000256" key="2">
    <source>
        <dbReference type="ARBA" id="ARBA00022692"/>
    </source>
</evidence>
<dbReference type="PROSITE" id="PS51012">
    <property type="entry name" value="ABC_TM2"/>
    <property type="match status" value="1"/>
</dbReference>
<dbReference type="EMBL" id="VTOW01000001">
    <property type="protein sequence ID" value="NKE69280.1"/>
    <property type="molecule type" value="Genomic_DNA"/>
</dbReference>
<name>A0A7X6I9D9_9BACT</name>
<proteinExistence type="inferred from homology"/>
<gene>
    <name evidence="7" type="ORF">MNODULE_00740</name>
</gene>
<feature type="transmembrane region" description="Helical" evidence="5">
    <location>
        <begin position="226"/>
        <end position="246"/>
    </location>
</feature>
<evidence type="ECO:0000259" key="6">
    <source>
        <dbReference type="PROSITE" id="PS51012"/>
    </source>
</evidence>
<comment type="caution">
    <text evidence="7">The sequence shown here is derived from an EMBL/GenBank/DDBJ whole genome shotgun (WGS) entry which is preliminary data.</text>
</comment>
<keyword evidence="3 5" id="KW-1133">Transmembrane helix</keyword>
<dbReference type="RefSeq" id="WP_168057594.1">
    <property type="nucleotide sequence ID" value="NZ_VTOW01000001.1"/>
</dbReference>
<dbReference type="PIRSF" id="PIRSF006648">
    <property type="entry name" value="DrrB"/>
    <property type="match status" value="1"/>
</dbReference>
<dbReference type="GO" id="GO:0043190">
    <property type="term" value="C:ATP-binding cassette (ABC) transporter complex"/>
    <property type="evidence" value="ECO:0007669"/>
    <property type="project" value="InterPro"/>
</dbReference>
<dbReference type="InterPro" id="IPR052902">
    <property type="entry name" value="ABC-2_transporter"/>
</dbReference>
<accession>A0A7X6I9D9</accession>
<keyword evidence="2 5" id="KW-0812">Transmembrane</keyword>
<feature type="domain" description="ABC transmembrane type-2" evidence="6">
    <location>
        <begin position="22"/>
        <end position="248"/>
    </location>
</feature>
<evidence type="ECO:0000256" key="4">
    <source>
        <dbReference type="ARBA" id="ARBA00023136"/>
    </source>
</evidence>
<evidence type="ECO:0000313" key="7">
    <source>
        <dbReference type="EMBL" id="NKE69280.1"/>
    </source>
</evidence>
<dbReference type="InterPro" id="IPR047817">
    <property type="entry name" value="ABC2_TM_bact-type"/>
</dbReference>
<dbReference type="InterPro" id="IPR000412">
    <property type="entry name" value="ABC_2_transport"/>
</dbReference>
<comment type="subcellular location">
    <subcellularLocation>
        <location evidence="5">Cell membrane</location>
        <topology evidence="5">Multi-pass membrane protein</topology>
    </subcellularLocation>
    <subcellularLocation>
        <location evidence="1">Membrane</location>
        <topology evidence="1">Multi-pass membrane protein</topology>
    </subcellularLocation>
</comment>